<dbReference type="Proteomes" id="UP000255335">
    <property type="component" value="Unassembled WGS sequence"/>
</dbReference>
<dbReference type="NCBIfam" id="TIGR01047">
    <property type="entry name" value="nspC"/>
    <property type="match status" value="1"/>
</dbReference>
<evidence type="ECO:0000313" key="13">
    <source>
        <dbReference type="EMBL" id="STP08938.1"/>
    </source>
</evidence>
<dbReference type="PIRSF" id="PIRSF038941">
    <property type="entry name" value="NspC"/>
    <property type="match status" value="1"/>
</dbReference>
<dbReference type="SUPFAM" id="SSF51419">
    <property type="entry name" value="PLP-binding barrel"/>
    <property type="match status" value="1"/>
</dbReference>
<reference evidence="13 14" key="1">
    <citation type="submission" date="2018-06" db="EMBL/GenBank/DDBJ databases">
        <authorList>
            <consortium name="Pathogen Informatics"/>
            <person name="Doyle S."/>
        </authorList>
    </citation>
    <scope>NUCLEOTIDE SEQUENCE [LARGE SCALE GENOMIC DNA]</scope>
    <source>
        <strain evidence="13 14">NCTC12221</strain>
    </source>
</reference>
<dbReference type="EMBL" id="UGHZ01000001">
    <property type="protein sequence ID" value="STP08938.1"/>
    <property type="molecule type" value="Genomic_DNA"/>
</dbReference>
<keyword evidence="6" id="KW-0745">Spermidine biosynthesis</keyword>
<sequence length="418" mass="47279">MRNPLTLLEIPTPAYVLEEERLNHNLKILDSIQKQSGAKILLALKGYAFWRRFDTLKHTLSGSTASGLYEARLGYEEIGGRAKQDKHNAQDSNAQHKEICVFSPAYKASEFESILEYATHIIFNSFNQWQKFKPLIDSKNQTLLTQNLSPIEVGLRVNPLYSEVEPPIYNPCVPLSRLGITPSEFTKGVQQYGLQGIDGLHFHTHCEQDSTALSRTLPHFEKHFGIYLKNKKWVNFGGGHHITRADYDCELLINLIKDFKQRHNDIEVFLEPGEAVGWQVGFLIGEVVDIVENQGKVAILDVSAAAHMPDCLEMPYRPTLCKLSKDGSIESDKGINIAQYTYRLGGPTCLAGDVIGDYSFDTPLLVGDRIIFEDMLHYTIVKNNTFNGIPLPLLGVIDTNGKFEILKRFDYTDYKQRN</sequence>
<evidence type="ECO:0000256" key="10">
    <source>
        <dbReference type="ARBA" id="ARBA00047389"/>
    </source>
</evidence>
<evidence type="ECO:0000256" key="11">
    <source>
        <dbReference type="PIRSR" id="PIRSR038941-1"/>
    </source>
</evidence>
<feature type="binding site" evidence="11">
    <location>
        <position position="274"/>
    </location>
    <ligand>
        <name>substrate</name>
    </ligand>
</feature>
<dbReference type="RefSeq" id="WP_115025735.1">
    <property type="nucleotide sequence ID" value="NZ_UGHZ01000001.1"/>
</dbReference>
<dbReference type="AlphaFoldDB" id="A0A377JMG2"/>
<keyword evidence="7" id="KW-0456">Lyase</keyword>
<comment type="cofactor">
    <cofactor evidence="1">
        <name>pyridoxal 5'-phosphate</name>
        <dbReference type="ChEBI" id="CHEBI:597326"/>
    </cofactor>
</comment>
<name>A0A377JMG2_9HELI</name>
<dbReference type="GO" id="GO:0009089">
    <property type="term" value="P:lysine biosynthetic process via diaminopimelate"/>
    <property type="evidence" value="ECO:0007669"/>
    <property type="project" value="TreeGrafter"/>
</dbReference>
<evidence type="ECO:0000256" key="1">
    <source>
        <dbReference type="ARBA" id="ARBA00001933"/>
    </source>
</evidence>
<evidence type="ECO:0000313" key="14">
    <source>
        <dbReference type="Proteomes" id="UP000255335"/>
    </source>
</evidence>
<comment type="catalytic activity">
    <reaction evidence="9">
        <text>carboxyspermidine + H(+) = spermidine + CO2</text>
        <dbReference type="Rhea" id="RHEA:34095"/>
        <dbReference type="ChEBI" id="CHEBI:15378"/>
        <dbReference type="ChEBI" id="CHEBI:16526"/>
        <dbReference type="ChEBI" id="CHEBI:57834"/>
        <dbReference type="ChEBI" id="CHEBI:65072"/>
        <dbReference type="EC" id="4.1.1.96"/>
    </reaction>
</comment>
<protein>
    <recommendedName>
        <fullName evidence="3">Carboxynorspermidine/carboxyspermidine decarboxylase</fullName>
        <ecNumber evidence="2">4.1.1.96</ecNumber>
    </recommendedName>
</protein>
<evidence type="ECO:0000259" key="12">
    <source>
        <dbReference type="Pfam" id="PF00278"/>
    </source>
</evidence>
<dbReference type="PANTHER" id="PTHR43727:SF1">
    <property type="entry name" value="CARBOXYNORSPERMIDINE_CARBOXYSPERMIDINE DECARBOXYLASE"/>
    <property type="match status" value="1"/>
</dbReference>
<feature type="domain" description="Orn/DAP/Arg decarboxylase 2 C-terminal" evidence="12">
    <location>
        <begin position="248"/>
        <end position="375"/>
    </location>
</feature>
<organism evidence="13 14">
    <name type="scientific">Helicobacter cinaedi</name>
    <dbReference type="NCBI Taxonomy" id="213"/>
    <lineage>
        <taxon>Bacteria</taxon>
        <taxon>Pseudomonadati</taxon>
        <taxon>Campylobacterota</taxon>
        <taxon>Epsilonproteobacteria</taxon>
        <taxon>Campylobacterales</taxon>
        <taxon>Helicobacteraceae</taxon>
        <taxon>Helicobacter</taxon>
    </lineage>
</organism>
<dbReference type="InterPro" id="IPR009006">
    <property type="entry name" value="Ala_racemase/Decarboxylase_C"/>
</dbReference>
<dbReference type="SUPFAM" id="SSF50621">
    <property type="entry name" value="Alanine racemase C-terminal domain-like"/>
    <property type="match status" value="1"/>
</dbReference>
<keyword evidence="4" id="KW-0210">Decarboxylase</keyword>
<keyword evidence="5" id="KW-0663">Pyridoxal phosphate</keyword>
<dbReference type="EC" id="4.1.1.96" evidence="2"/>
<comment type="catalytic activity">
    <reaction evidence="10">
        <text>carboxynorspermidine + H(+) = norspermidine + CO2</text>
        <dbReference type="Rhea" id="RHEA:34099"/>
        <dbReference type="ChEBI" id="CHEBI:15378"/>
        <dbReference type="ChEBI" id="CHEBI:16526"/>
        <dbReference type="ChEBI" id="CHEBI:57920"/>
        <dbReference type="ChEBI" id="CHEBI:65070"/>
        <dbReference type="EC" id="4.1.1.96"/>
    </reaction>
</comment>
<dbReference type="Gene3D" id="2.40.37.10">
    <property type="entry name" value="Lyase, Ornithine Decarboxylase, Chain A, domain 1"/>
    <property type="match status" value="1"/>
</dbReference>
<dbReference type="GO" id="GO:0008295">
    <property type="term" value="P:spermidine biosynthetic process"/>
    <property type="evidence" value="ECO:0007669"/>
    <property type="project" value="UniProtKB-KW"/>
</dbReference>
<dbReference type="FunFam" id="3.20.20.10:FF:000012">
    <property type="entry name" value="Carboxynorspermidine/carboxyspermidine decarboxylase"/>
    <property type="match status" value="1"/>
</dbReference>
<comment type="similarity">
    <text evidence="8">Belongs to the Orn/Lys/Arg decarboxylase class-II family. NspC subfamily.</text>
</comment>
<feature type="binding site" evidence="11">
    <location>
        <position position="310"/>
    </location>
    <ligand>
        <name>substrate</name>
    </ligand>
</feature>
<accession>A0A377JMG2</accession>
<evidence type="ECO:0000256" key="9">
    <source>
        <dbReference type="ARBA" id="ARBA00047351"/>
    </source>
</evidence>
<dbReference type="CDD" id="cd06829">
    <property type="entry name" value="PLPDE_III_CANSDC"/>
    <property type="match status" value="1"/>
</dbReference>
<dbReference type="PANTHER" id="PTHR43727">
    <property type="entry name" value="DIAMINOPIMELATE DECARBOXYLASE"/>
    <property type="match status" value="1"/>
</dbReference>
<evidence type="ECO:0000256" key="8">
    <source>
        <dbReference type="ARBA" id="ARBA00025802"/>
    </source>
</evidence>
<dbReference type="Pfam" id="PF00278">
    <property type="entry name" value="Orn_DAP_Arg_deC"/>
    <property type="match status" value="1"/>
</dbReference>
<proteinExistence type="inferred from homology"/>
<dbReference type="Gene3D" id="3.20.20.10">
    <property type="entry name" value="Alanine racemase"/>
    <property type="match status" value="1"/>
</dbReference>
<dbReference type="GO" id="GO:0045312">
    <property type="term" value="P:nor-spermidine biosynthetic process"/>
    <property type="evidence" value="ECO:0007669"/>
    <property type="project" value="InterPro"/>
</dbReference>
<gene>
    <name evidence="13" type="primary">nspC</name>
    <name evidence="13" type="ORF">NCTC12221_00365</name>
</gene>
<evidence type="ECO:0000256" key="4">
    <source>
        <dbReference type="ARBA" id="ARBA00022793"/>
    </source>
</evidence>
<evidence type="ECO:0000256" key="5">
    <source>
        <dbReference type="ARBA" id="ARBA00022898"/>
    </source>
</evidence>
<dbReference type="InterPro" id="IPR005730">
    <property type="entry name" value="Nsp_de-COase"/>
</dbReference>
<dbReference type="InterPro" id="IPR022643">
    <property type="entry name" value="De-COase2_C"/>
</dbReference>
<evidence type="ECO:0000256" key="6">
    <source>
        <dbReference type="ARBA" id="ARBA00023066"/>
    </source>
</evidence>
<evidence type="ECO:0000256" key="7">
    <source>
        <dbReference type="ARBA" id="ARBA00023239"/>
    </source>
</evidence>
<dbReference type="InterPro" id="IPR029066">
    <property type="entry name" value="PLP-binding_barrel"/>
</dbReference>
<evidence type="ECO:0000256" key="2">
    <source>
        <dbReference type="ARBA" id="ARBA00012259"/>
    </source>
</evidence>
<dbReference type="GO" id="GO:0008836">
    <property type="term" value="F:diaminopimelate decarboxylase activity"/>
    <property type="evidence" value="ECO:0007669"/>
    <property type="project" value="TreeGrafter"/>
</dbReference>
<evidence type="ECO:0000256" key="3">
    <source>
        <dbReference type="ARBA" id="ARBA00013633"/>
    </source>
</evidence>